<name>A0A9N9IIE2_FUNMO</name>
<organism evidence="1 2">
    <name type="scientific">Funneliformis mosseae</name>
    <name type="common">Endomycorrhizal fungus</name>
    <name type="synonym">Glomus mosseae</name>
    <dbReference type="NCBI Taxonomy" id="27381"/>
    <lineage>
        <taxon>Eukaryota</taxon>
        <taxon>Fungi</taxon>
        <taxon>Fungi incertae sedis</taxon>
        <taxon>Mucoromycota</taxon>
        <taxon>Glomeromycotina</taxon>
        <taxon>Glomeromycetes</taxon>
        <taxon>Glomerales</taxon>
        <taxon>Glomeraceae</taxon>
        <taxon>Funneliformis</taxon>
    </lineage>
</organism>
<proteinExistence type="predicted"/>
<feature type="non-terminal residue" evidence="1">
    <location>
        <position position="215"/>
    </location>
</feature>
<dbReference type="AlphaFoldDB" id="A0A9N9IIE2"/>
<protein>
    <submittedName>
        <fullName evidence="1">1183_t:CDS:1</fullName>
    </submittedName>
</protein>
<comment type="caution">
    <text evidence="1">The sequence shown here is derived from an EMBL/GenBank/DDBJ whole genome shotgun (WGS) entry which is preliminary data.</text>
</comment>
<accession>A0A9N9IIE2</accession>
<feature type="non-terminal residue" evidence="1">
    <location>
        <position position="1"/>
    </location>
</feature>
<evidence type="ECO:0000313" key="1">
    <source>
        <dbReference type="EMBL" id="CAG8736093.1"/>
    </source>
</evidence>
<evidence type="ECO:0000313" key="2">
    <source>
        <dbReference type="Proteomes" id="UP000789375"/>
    </source>
</evidence>
<keyword evidence="2" id="KW-1185">Reference proteome</keyword>
<reference evidence="1" key="1">
    <citation type="submission" date="2021-06" db="EMBL/GenBank/DDBJ databases">
        <authorList>
            <person name="Kallberg Y."/>
            <person name="Tangrot J."/>
            <person name="Rosling A."/>
        </authorList>
    </citation>
    <scope>NUCLEOTIDE SEQUENCE</scope>
    <source>
        <strain evidence="1">87-6 pot B 2015</strain>
    </source>
</reference>
<dbReference type="EMBL" id="CAJVPP010018664">
    <property type="protein sequence ID" value="CAG8736093.1"/>
    <property type="molecule type" value="Genomic_DNA"/>
</dbReference>
<sequence length="215" mass="25481">RISSLRSPLLERWKAPIKPFDSYCVAQASKGLTNSSDSWYLRSLYLRWKFSPPLSLLTVIALRKLQKDLQTANERDLNSIFDHFTPINFYKRFDLSYLQRDLAEQGLCEFLTRVATGNSKYKEKAKDILQNLHLSIKSRSVEEYWERIKILKLKRQLHNTKKLKYLEEKAEILDNEKREQLDNQRIEVGNFSDCGDNLIDREEISQQKARIRKQI</sequence>
<dbReference type="Proteomes" id="UP000789375">
    <property type="component" value="Unassembled WGS sequence"/>
</dbReference>
<gene>
    <name evidence="1" type="ORF">FMOSSE_LOCUS15893</name>
</gene>